<evidence type="ECO:0000256" key="1">
    <source>
        <dbReference type="ARBA" id="ARBA00004141"/>
    </source>
</evidence>
<feature type="transmembrane region" description="Helical" evidence="12">
    <location>
        <begin position="61"/>
        <end position="77"/>
    </location>
</feature>
<dbReference type="SUPFAM" id="SSF57850">
    <property type="entry name" value="RING/U-box"/>
    <property type="match status" value="1"/>
</dbReference>
<proteinExistence type="inferred from homology"/>
<dbReference type="WormBase" id="SRAE_2000250700">
    <property type="protein sequence ID" value="SRP05503"/>
    <property type="gene ID" value="WBGene00262717"/>
</dbReference>
<evidence type="ECO:0000256" key="9">
    <source>
        <dbReference type="ARBA" id="ARBA00023136"/>
    </source>
</evidence>
<evidence type="ECO:0000256" key="11">
    <source>
        <dbReference type="SAM" id="Coils"/>
    </source>
</evidence>
<dbReference type="WBParaSite" id="SRAE_2000250700.1">
    <property type="protein sequence ID" value="SRAE_2000250700.1"/>
    <property type="gene ID" value="WBGene00262717"/>
</dbReference>
<evidence type="ECO:0000313" key="16">
    <source>
        <dbReference type="WBParaSite" id="SRAE_2000250700.1"/>
    </source>
</evidence>
<dbReference type="AlphaFoldDB" id="A0A090LJY5"/>
<evidence type="ECO:0000256" key="7">
    <source>
        <dbReference type="ARBA" id="ARBA00022989"/>
    </source>
</evidence>
<evidence type="ECO:0000313" key="15">
    <source>
        <dbReference type="Proteomes" id="UP000035682"/>
    </source>
</evidence>
<evidence type="ECO:0000256" key="3">
    <source>
        <dbReference type="ARBA" id="ARBA00022692"/>
    </source>
</evidence>
<protein>
    <submittedName>
        <fullName evidence="16">RING-type domain-containing protein</fullName>
    </submittedName>
</protein>
<evidence type="ECO:0000256" key="10">
    <source>
        <dbReference type="PROSITE-ProRule" id="PRU00175"/>
    </source>
</evidence>
<keyword evidence="9 12" id="KW-0472">Membrane</keyword>
<evidence type="ECO:0000256" key="2">
    <source>
        <dbReference type="ARBA" id="ARBA00010126"/>
    </source>
</evidence>
<name>A0A090LJY5_STRRB</name>
<feature type="transmembrane region" description="Helical" evidence="12">
    <location>
        <begin position="36"/>
        <end position="54"/>
    </location>
</feature>
<dbReference type="PANTHER" id="PTHR13407:SF0">
    <property type="entry name" value="FI05221P"/>
    <property type="match status" value="1"/>
</dbReference>
<dbReference type="GO" id="GO:0036503">
    <property type="term" value="P:ERAD pathway"/>
    <property type="evidence" value="ECO:0007669"/>
    <property type="project" value="TreeGrafter"/>
</dbReference>
<dbReference type="Gene3D" id="3.30.40.10">
    <property type="entry name" value="Zinc/RING finger domain, C3HC4 (zinc finger)"/>
    <property type="match status" value="1"/>
</dbReference>
<keyword evidence="5 10" id="KW-0863">Zinc-finger</keyword>
<keyword evidence="4" id="KW-0479">Metal-binding</keyword>
<keyword evidence="15" id="KW-1185">Reference proteome</keyword>
<dbReference type="CDD" id="cd16475">
    <property type="entry name" value="RING-H2_RNF121-like"/>
    <property type="match status" value="1"/>
</dbReference>
<evidence type="ECO:0000313" key="14">
    <source>
        <dbReference type="EMBL" id="CEF67845.1"/>
    </source>
</evidence>
<dbReference type="PROSITE" id="PS50089">
    <property type="entry name" value="ZF_RING_2"/>
    <property type="match status" value="1"/>
</dbReference>
<dbReference type="RefSeq" id="XP_024507045.1">
    <property type="nucleotide sequence ID" value="XM_024653582.1"/>
</dbReference>
<evidence type="ECO:0000256" key="5">
    <source>
        <dbReference type="ARBA" id="ARBA00022771"/>
    </source>
</evidence>
<organism evidence="14">
    <name type="scientific">Strongyloides ratti</name>
    <name type="common">Parasitic roundworm</name>
    <dbReference type="NCBI Taxonomy" id="34506"/>
    <lineage>
        <taxon>Eukaryota</taxon>
        <taxon>Metazoa</taxon>
        <taxon>Ecdysozoa</taxon>
        <taxon>Nematoda</taxon>
        <taxon>Chromadorea</taxon>
        <taxon>Rhabditida</taxon>
        <taxon>Tylenchina</taxon>
        <taxon>Panagrolaimomorpha</taxon>
        <taxon>Strongyloidoidea</taxon>
        <taxon>Strongyloididae</taxon>
        <taxon>Strongyloides</taxon>
    </lineage>
</organism>
<reference evidence="16" key="2">
    <citation type="submission" date="2020-12" db="UniProtKB">
        <authorList>
            <consortium name="WormBaseParasite"/>
        </authorList>
    </citation>
    <scope>IDENTIFICATION</scope>
</reference>
<dbReference type="GO" id="GO:0000139">
    <property type="term" value="C:Golgi membrane"/>
    <property type="evidence" value="ECO:0007669"/>
    <property type="project" value="TreeGrafter"/>
</dbReference>
<dbReference type="PANTHER" id="PTHR13407">
    <property type="entry name" value="RNF121 PROTEIN"/>
    <property type="match status" value="1"/>
</dbReference>
<evidence type="ECO:0000256" key="4">
    <source>
        <dbReference type="ARBA" id="ARBA00022723"/>
    </source>
</evidence>
<feature type="domain" description="RING-type" evidence="13">
    <location>
        <begin position="208"/>
        <end position="267"/>
    </location>
</feature>
<dbReference type="GO" id="GO:0061630">
    <property type="term" value="F:ubiquitin protein ligase activity"/>
    <property type="evidence" value="ECO:0007669"/>
    <property type="project" value="TreeGrafter"/>
</dbReference>
<evidence type="ECO:0000313" key="17">
    <source>
        <dbReference type="WormBase" id="SRAE_2000250700"/>
    </source>
</evidence>
<feature type="transmembrane region" description="Helical" evidence="12">
    <location>
        <begin position="122"/>
        <end position="146"/>
    </location>
</feature>
<gene>
    <name evidence="14 16 17" type="ORF">SRAE_2000250700</name>
</gene>
<evidence type="ECO:0000259" key="13">
    <source>
        <dbReference type="PROSITE" id="PS50089"/>
    </source>
</evidence>
<keyword evidence="8 11" id="KW-0175">Coiled coil</keyword>
<keyword evidence="3 12" id="KW-0812">Transmembrane</keyword>
<feature type="transmembrane region" description="Helical" evidence="12">
    <location>
        <begin position="83"/>
        <end position="101"/>
    </location>
</feature>
<dbReference type="GO" id="GO:0000381">
    <property type="term" value="P:regulation of alternative mRNA splicing, via spliceosome"/>
    <property type="evidence" value="ECO:0007669"/>
    <property type="project" value="InterPro"/>
</dbReference>
<dbReference type="SMART" id="SM00184">
    <property type="entry name" value="RING"/>
    <property type="match status" value="1"/>
</dbReference>
<feature type="transmembrane region" description="Helical" evidence="12">
    <location>
        <begin position="158"/>
        <end position="175"/>
    </location>
</feature>
<dbReference type="GO" id="GO:0005789">
    <property type="term" value="C:endoplasmic reticulum membrane"/>
    <property type="evidence" value="ECO:0007669"/>
    <property type="project" value="TreeGrafter"/>
</dbReference>
<keyword evidence="6" id="KW-0862">Zinc</keyword>
<accession>A0A090LJY5</accession>
<comment type="subcellular location">
    <subcellularLocation>
        <location evidence="1">Membrane</location>
        <topology evidence="1">Multi-pass membrane protein</topology>
    </subcellularLocation>
</comment>
<dbReference type="InterPro" id="IPR013083">
    <property type="entry name" value="Znf_RING/FYVE/PHD"/>
</dbReference>
<keyword evidence="7 12" id="KW-1133">Transmembrane helix</keyword>
<evidence type="ECO:0000256" key="6">
    <source>
        <dbReference type="ARBA" id="ARBA00022833"/>
    </source>
</evidence>
<reference evidence="14 15" key="1">
    <citation type="submission" date="2014-09" db="EMBL/GenBank/DDBJ databases">
        <authorList>
            <person name="Martin A.A."/>
        </authorList>
    </citation>
    <scope>NUCLEOTIDE SEQUENCE</scope>
    <source>
        <strain evidence="15">ED321</strain>
        <strain evidence="14">ED321 Heterogonic</strain>
    </source>
</reference>
<dbReference type="GO" id="GO:0008270">
    <property type="term" value="F:zinc ion binding"/>
    <property type="evidence" value="ECO:0007669"/>
    <property type="project" value="UniProtKB-KW"/>
</dbReference>
<evidence type="ECO:0000256" key="8">
    <source>
        <dbReference type="ARBA" id="ARBA00023054"/>
    </source>
</evidence>
<comment type="similarity">
    <text evidence="2">Belongs to the NSRP1 family.</text>
</comment>
<dbReference type="Proteomes" id="UP000035682">
    <property type="component" value="Unplaced"/>
</dbReference>
<dbReference type="InterPro" id="IPR001841">
    <property type="entry name" value="Znf_RING"/>
</dbReference>
<evidence type="ECO:0000256" key="12">
    <source>
        <dbReference type="SAM" id="Phobius"/>
    </source>
</evidence>
<dbReference type="InterPro" id="IPR040176">
    <property type="entry name" value="RNF121/RNF175"/>
</dbReference>
<dbReference type="GeneID" id="36380210"/>
<dbReference type="Pfam" id="PF09745">
    <property type="entry name" value="NSRP1_N"/>
    <property type="match status" value="1"/>
</dbReference>
<dbReference type="InterPro" id="IPR018612">
    <property type="entry name" value="NSRP1_N"/>
</dbReference>
<feature type="coiled-coil region" evidence="11">
    <location>
        <begin position="408"/>
        <end position="477"/>
    </location>
</feature>
<sequence length="645" mass="76410">MHGQIKDMNSEEIQWQKEHEEMHRKHANHDVMHAEILIIFIIALIIFQLLLIWWKSKNFKSYQLVSLLGLWAIPFFVAMTKHWYRFILTWVIFTTFNIYLYRKTNQPHISGKIPRLVYKWFLFLHKMSYFLGVVGYLIMMFTLLGLNTIFGLKANDCLDAGILFLCYGLYYGVLIKDLAEITSEKMACKIGYFTSDGLPKKVLENNICAICGDRLNLTGQLLRTDKDFDDENDVEAVHALSCQHLFHEYCLRGFVIVGKMATCPYCKEKINYSTTFKNPWEKPHLLYGQFLDWVRYLVVWQPLIVIIVQGVTKFFGMTSRKYGFVLKKEEPINKKTKVDNIFSYSDNEEDESIVIKNEIDKVSEKVDSDNDIYDYDGIYEEIQKEKLKHITKKKEDDKKPKYIEKIMAAQKRRELDRFLAEEKKIQKEREEEKGKYGDKEIFISSSYKKKLEEIAQLQKIEEEREKEDEKINEKITKHSVLRSRMYKEFLNNIDNSVPVEEKSTAFRSVKEKKKKVESKTEKSIYDDEDEDEMRPVIKPSIKEEKKVKGGLEIRKKPTIEIEENKIEDIKVNTENISNVQINIVEEKEPQEEVKPKTTDVRMLPKEIRLEKIREIMKQRNTKSDIKAYQKRYMLRKLRGEIVPAM</sequence>
<dbReference type="CTD" id="36380210"/>
<dbReference type="EMBL" id="LN609529">
    <property type="protein sequence ID" value="CEF67845.1"/>
    <property type="molecule type" value="Genomic_DNA"/>
</dbReference>
<dbReference type="OrthoDB" id="446635at2759"/>
<dbReference type="STRING" id="34506.A0A090LJY5"/>